<dbReference type="GO" id="GO:0004340">
    <property type="term" value="F:glucokinase activity"/>
    <property type="evidence" value="ECO:0007669"/>
    <property type="project" value="UniProtKB-EC"/>
</dbReference>
<sequence length="328" mass="34258">MVYIAVDLGGTNIRAARCDAEGRILARVGYPTRPEEGVEAVMARIIEAIREVWPSDEPIEALGVGVPGPLDPRTGVVLTAPNLGWENVPLADRLREVFHVPCFVGNDANLAALGEWQYGAGRGHEHLVYLTISTGIGGGVITHGVLLEGAHGLGAELGHIVVEARNGPRCGCGQTGCLEAVASGTAIARMAREAWARGDPVPWTDPSAVTAADVAKAAAQGDPVAGAIMDRAAFYLGVGIASFWHIFNPTLVILGGGVMKAGDWFLERIRAYARERAMTPDYVTPIVRTALGDNVGLLGALAYARIRYAHGSPASPSGGRLGAAESSS</sequence>
<comment type="caution">
    <text evidence="2">The sequence shown here is derived from an EMBL/GenBank/DDBJ whole genome shotgun (WGS) entry which is preliminary data.</text>
</comment>
<proteinExistence type="inferred from homology"/>
<comment type="similarity">
    <text evidence="1">Belongs to the ROK (NagC/XylR) family.</text>
</comment>
<evidence type="ECO:0000313" key="2">
    <source>
        <dbReference type="EMBL" id="GBD07877.1"/>
    </source>
</evidence>
<dbReference type="InterPro" id="IPR000600">
    <property type="entry name" value="ROK"/>
</dbReference>
<evidence type="ECO:0000256" key="1">
    <source>
        <dbReference type="ARBA" id="ARBA00006479"/>
    </source>
</evidence>
<evidence type="ECO:0000313" key="3">
    <source>
        <dbReference type="Proteomes" id="UP000236642"/>
    </source>
</evidence>
<organism evidence="2 3">
    <name type="scientific">Candidatus Thermoflexus japonica</name>
    <dbReference type="NCBI Taxonomy" id="2035417"/>
    <lineage>
        <taxon>Bacteria</taxon>
        <taxon>Bacillati</taxon>
        <taxon>Chloroflexota</taxon>
        <taxon>Thermoflexia</taxon>
        <taxon>Thermoflexales</taxon>
        <taxon>Thermoflexaceae</taxon>
        <taxon>Thermoflexus</taxon>
    </lineage>
</organism>
<dbReference type="Gene3D" id="3.30.420.40">
    <property type="match status" value="2"/>
</dbReference>
<dbReference type="Pfam" id="PF00480">
    <property type="entry name" value="ROK"/>
    <property type="match status" value="1"/>
</dbReference>
<accession>A0A2H5Y366</accession>
<dbReference type="CDD" id="cd24076">
    <property type="entry name" value="ASKHA_ATPase_ROK_BsXylR-like"/>
    <property type="match status" value="1"/>
</dbReference>
<gene>
    <name evidence="2" type="primary">glcK</name>
    <name evidence="2" type="ORF">HRbin22_00103</name>
</gene>
<dbReference type="InterPro" id="IPR043129">
    <property type="entry name" value="ATPase_NBD"/>
</dbReference>
<dbReference type="PANTHER" id="PTHR18964">
    <property type="entry name" value="ROK (REPRESSOR, ORF, KINASE) FAMILY"/>
    <property type="match status" value="1"/>
</dbReference>
<protein>
    <submittedName>
        <fullName evidence="2">Glucokinase</fullName>
        <ecNumber evidence="2">2.7.1.2</ecNumber>
    </submittedName>
</protein>
<keyword evidence="2" id="KW-0418">Kinase</keyword>
<dbReference type="SUPFAM" id="SSF53067">
    <property type="entry name" value="Actin-like ATPase domain"/>
    <property type="match status" value="1"/>
</dbReference>
<dbReference type="InterPro" id="IPR049874">
    <property type="entry name" value="ROK_cs"/>
</dbReference>
<dbReference type="AlphaFoldDB" id="A0A2H5Y366"/>
<dbReference type="PANTHER" id="PTHR18964:SF149">
    <property type="entry name" value="BIFUNCTIONAL UDP-N-ACETYLGLUCOSAMINE 2-EPIMERASE_N-ACETYLMANNOSAMINE KINASE"/>
    <property type="match status" value="1"/>
</dbReference>
<dbReference type="EMBL" id="BEHY01000001">
    <property type="protein sequence ID" value="GBD07877.1"/>
    <property type="molecule type" value="Genomic_DNA"/>
</dbReference>
<dbReference type="EC" id="2.7.1.2" evidence="2"/>
<keyword evidence="2" id="KW-0808">Transferase</keyword>
<dbReference type="PROSITE" id="PS01125">
    <property type="entry name" value="ROK"/>
    <property type="match status" value="1"/>
</dbReference>
<dbReference type="Proteomes" id="UP000236642">
    <property type="component" value="Unassembled WGS sequence"/>
</dbReference>
<name>A0A2H5Y366_9CHLR</name>
<reference evidence="3" key="1">
    <citation type="submission" date="2017-09" db="EMBL/GenBank/DDBJ databases">
        <title>Metaegenomics of thermophilic ammonia-oxidizing enrichment culture.</title>
        <authorList>
            <person name="Kato S."/>
            <person name="Suzuki K."/>
        </authorList>
    </citation>
    <scope>NUCLEOTIDE SEQUENCE [LARGE SCALE GENOMIC DNA]</scope>
</reference>